<reference evidence="1 2" key="1">
    <citation type="submission" date="2016-10" db="EMBL/GenBank/DDBJ databases">
        <title>Comparative genomics between deep and shallow subseafloor isolates.</title>
        <authorList>
            <person name="Ishii S."/>
            <person name="Miller J.R."/>
            <person name="Sutton G."/>
            <person name="Suzuki S."/>
            <person name="Methe B."/>
            <person name="Inagaki F."/>
            <person name="Imachi H."/>
        </authorList>
    </citation>
    <scope>NUCLEOTIDE SEQUENCE [LARGE SCALE GENOMIC DNA]</scope>
    <source>
        <strain evidence="1 2">MO-MB1</strain>
    </source>
</reference>
<sequence>MESQTVEVNVEEKVQDFCALIDSVVKVIKKPRRTEIIKVIYNEGKPISFNEIQEKTQIPSGSLYNHLNKLFVTGIISKTDERPAKYFLTDFSMKLLELPKK</sequence>
<protein>
    <recommendedName>
        <fullName evidence="3">HTH arsR-type domain-containing protein</fullName>
    </recommendedName>
</protein>
<dbReference type="GeneID" id="35120407"/>
<dbReference type="InterPro" id="IPR036390">
    <property type="entry name" value="WH_DNA-bd_sf"/>
</dbReference>
<gene>
    <name evidence="1" type="ORF">BK007_02405</name>
</gene>
<evidence type="ECO:0000313" key="1">
    <source>
        <dbReference type="EMBL" id="AUB54981.1"/>
    </source>
</evidence>
<dbReference type="EMBL" id="CP017766">
    <property type="protein sequence ID" value="AUB54981.1"/>
    <property type="molecule type" value="Genomic_DNA"/>
</dbReference>
<dbReference type="Proteomes" id="UP000232806">
    <property type="component" value="Chromosome"/>
</dbReference>
<dbReference type="AlphaFoldDB" id="A0A2H4VA74"/>
<proteinExistence type="predicted"/>
<evidence type="ECO:0000313" key="2">
    <source>
        <dbReference type="Proteomes" id="UP000232806"/>
    </source>
</evidence>
<dbReference type="RefSeq" id="WP_100904961.1">
    <property type="nucleotide sequence ID" value="NZ_CP017766.1"/>
</dbReference>
<dbReference type="Gene3D" id="1.10.10.10">
    <property type="entry name" value="Winged helix-like DNA-binding domain superfamily/Winged helix DNA-binding domain"/>
    <property type="match status" value="1"/>
</dbReference>
<dbReference type="InterPro" id="IPR036388">
    <property type="entry name" value="WH-like_DNA-bd_sf"/>
</dbReference>
<evidence type="ECO:0008006" key="3">
    <source>
        <dbReference type="Google" id="ProtNLM"/>
    </source>
</evidence>
<dbReference type="CDD" id="cd00090">
    <property type="entry name" value="HTH_ARSR"/>
    <property type="match status" value="1"/>
</dbReference>
<dbReference type="InterPro" id="IPR011991">
    <property type="entry name" value="ArsR-like_HTH"/>
</dbReference>
<name>A0A2H4VA74_9EURY</name>
<accession>A0A2H4VA74</accession>
<organism evidence="1 2">
    <name type="scientific">Methanobacterium subterraneum</name>
    <dbReference type="NCBI Taxonomy" id="59277"/>
    <lineage>
        <taxon>Archaea</taxon>
        <taxon>Methanobacteriati</taxon>
        <taxon>Methanobacteriota</taxon>
        <taxon>Methanomada group</taxon>
        <taxon>Methanobacteria</taxon>
        <taxon>Methanobacteriales</taxon>
        <taxon>Methanobacteriaceae</taxon>
        <taxon>Methanobacterium</taxon>
    </lineage>
</organism>
<dbReference type="SUPFAM" id="SSF46785">
    <property type="entry name" value="Winged helix' DNA-binding domain"/>
    <property type="match status" value="1"/>
</dbReference>